<evidence type="ECO:0000313" key="3">
    <source>
        <dbReference type="Proteomes" id="UP001355207"/>
    </source>
</evidence>
<gene>
    <name evidence="2" type="ORF">L201_000296</name>
</gene>
<dbReference type="AlphaFoldDB" id="A0AAX4JKP2"/>
<evidence type="ECO:0000313" key="2">
    <source>
        <dbReference type="EMBL" id="WWC85433.1"/>
    </source>
</evidence>
<feature type="region of interest" description="Disordered" evidence="1">
    <location>
        <begin position="414"/>
        <end position="443"/>
    </location>
</feature>
<feature type="compositionally biased region" description="Polar residues" evidence="1">
    <location>
        <begin position="309"/>
        <end position="335"/>
    </location>
</feature>
<dbReference type="GeneID" id="91090968"/>
<evidence type="ECO:0000256" key="1">
    <source>
        <dbReference type="SAM" id="MobiDB-lite"/>
    </source>
</evidence>
<keyword evidence="3" id="KW-1185">Reference proteome</keyword>
<reference evidence="2 3" key="1">
    <citation type="submission" date="2024-01" db="EMBL/GenBank/DDBJ databases">
        <title>Comparative genomics of Cryptococcus and Kwoniella reveals pathogenesis evolution and contrasting modes of karyotype evolution via chromosome fusion or intercentromeric recombination.</title>
        <authorList>
            <person name="Coelho M.A."/>
            <person name="David-Palma M."/>
            <person name="Shea T."/>
            <person name="Bowers K."/>
            <person name="McGinley-Smith S."/>
            <person name="Mohammad A.W."/>
            <person name="Gnirke A."/>
            <person name="Yurkov A.M."/>
            <person name="Nowrousian M."/>
            <person name="Sun S."/>
            <person name="Cuomo C.A."/>
            <person name="Heitman J."/>
        </authorList>
    </citation>
    <scope>NUCLEOTIDE SEQUENCE [LARGE SCALE GENOMIC DNA]</scope>
    <source>
        <strain evidence="2 3">CBS 6074</strain>
    </source>
</reference>
<feature type="compositionally biased region" description="Polar residues" evidence="1">
    <location>
        <begin position="432"/>
        <end position="441"/>
    </location>
</feature>
<evidence type="ECO:0008006" key="4">
    <source>
        <dbReference type="Google" id="ProtNLM"/>
    </source>
</evidence>
<organism evidence="2 3">
    <name type="scientific">Kwoniella dendrophila CBS 6074</name>
    <dbReference type="NCBI Taxonomy" id="1295534"/>
    <lineage>
        <taxon>Eukaryota</taxon>
        <taxon>Fungi</taxon>
        <taxon>Dikarya</taxon>
        <taxon>Basidiomycota</taxon>
        <taxon>Agaricomycotina</taxon>
        <taxon>Tremellomycetes</taxon>
        <taxon>Tremellales</taxon>
        <taxon>Cryptococcaceae</taxon>
        <taxon>Kwoniella</taxon>
    </lineage>
</organism>
<protein>
    <recommendedName>
        <fullName evidence="4">Required for respiratory growth protein 9, mitochondrial</fullName>
    </recommendedName>
</protein>
<dbReference type="EMBL" id="CP144098">
    <property type="protein sequence ID" value="WWC85433.1"/>
    <property type="molecule type" value="Genomic_DNA"/>
</dbReference>
<feature type="compositionally biased region" description="Basic and acidic residues" evidence="1">
    <location>
        <begin position="240"/>
        <end position="255"/>
    </location>
</feature>
<feature type="compositionally biased region" description="Basic and acidic residues" evidence="1">
    <location>
        <begin position="414"/>
        <end position="431"/>
    </location>
</feature>
<feature type="compositionally biased region" description="Low complexity" evidence="1">
    <location>
        <begin position="287"/>
        <end position="305"/>
    </location>
</feature>
<accession>A0AAX4JKP2</accession>
<dbReference type="RefSeq" id="XP_066072196.1">
    <property type="nucleotide sequence ID" value="XM_066216099.1"/>
</dbReference>
<proteinExistence type="predicted"/>
<dbReference type="Proteomes" id="UP001355207">
    <property type="component" value="Chromosome 1"/>
</dbReference>
<sequence length="452" mass="51847">MFMALTPSSSRIPISKSRVVKCTFCRSPFTTTSTVQVKRPQKPYEAPTAKIDTYGNRISTDYQNSYLSSKNSNKNEKAELNRIKFLESLSEHKTKSNFEKYGNGNYKNFGMIKKRSNQNDYNDNNDDDVTFKNGQNSIENNTQFDNLFEGDWKDRIGIKGNNYNNHNNNGSVRIQLGRKKFDRASENYLEEAKKLNPYLNNGGLFASKMLNSDRKKKSFNSEPNANIGSERDIGFSSEPRFSRRNDIPQDRETDYQRPQQYRRDRRYNEKDGNENDSKLYIKTPKKSFGLSSLSDSRSSPRPSRFNDNDNNSNYHDTTHSGSSVNPTSDSNAITIKSPSEYWRPTKKLTYSAMAGLKTLYSIDSEKYSKAFLSQKFGISYEAVSRILKSKYRDKNQSGSSSVLGIEELLENKDNNDMDHVDKNLKGTKWDRNPNTSENISPVPTILRAFGRE</sequence>
<name>A0AAX4JKP2_9TREE</name>
<feature type="region of interest" description="Disordered" evidence="1">
    <location>
        <begin position="215"/>
        <end position="335"/>
    </location>
</feature>
<feature type="compositionally biased region" description="Basic and acidic residues" evidence="1">
    <location>
        <begin position="266"/>
        <end position="279"/>
    </location>
</feature>